<evidence type="ECO:0000313" key="2">
    <source>
        <dbReference type="Proteomes" id="UP001600888"/>
    </source>
</evidence>
<keyword evidence="2" id="KW-1185">Reference proteome</keyword>
<name>A0ABR4EYX9_9PEZI</name>
<comment type="caution">
    <text evidence="1">The sequence shown here is derived from an EMBL/GenBank/DDBJ whole genome shotgun (WGS) entry which is preliminary data.</text>
</comment>
<gene>
    <name evidence="1" type="ORF">FJTKL_04955</name>
</gene>
<accession>A0ABR4EYX9</accession>
<evidence type="ECO:0000313" key="1">
    <source>
        <dbReference type="EMBL" id="KAL2287515.1"/>
    </source>
</evidence>
<sequence length="152" mass="16348">MSIPPARCSVCRATIDLRRTGKNGCSESPGEGVVYRVVNMLVYFDPSAMCHLPDDLVLAPLPARRQLWEAGNESAWGTERHRGPPNAQVSFGLTAGGEVVRLDEDRLSCGDAWVSPRRASDAGTVPSQGWEEWCSGMDDFGGLVMLAASLLG</sequence>
<proteinExistence type="predicted"/>
<reference evidence="1 2" key="1">
    <citation type="submission" date="2024-03" db="EMBL/GenBank/DDBJ databases">
        <title>A high-quality draft genome sequence of Diaporthe vaccinii, a causative agent of upright dieback and viscid rot disease in cranberry plants.</title>
        <authorList>
            <person name="Sarrasin M."/>
            <person name="Lang B.F."/>
            <person name="Burger G."/>
        </authorList>
    </citation>
    <scope>NUCLEOTIDE SEQUENCE [LARGE SCALE GENOMIC DNA]</scope>
    <source>
        <strain evidence="1 2">IS7</strain>
    </source>
</reference>
<protein>
    <submittedName>
        <fullName evidence="1">Uncharacterized protein</fullName>
    </submittedName>
</protein>
<dbReference type="Proteomes" id="UP001600888">
    <property type="component" value="Unassembled WGS sequence"/>
</dbReference>
<dbReference type="EMBL" id="JBAWTH010000019">
    <property type="protein sequence ID" value="KAL2287515.1"/>
    <property type="molecule type" value="Genomic_DNA"/>
</dbReference>
<organism evidence="1 2">
    <name type="scientific">Diaporthe vaccinii</name>
    <dbReference type="NCBI Taxonomy" id="105482"/>
    <lineage>
        <taxon>Eukaryota</taxon>
        <taxon>Fungi</taxon>
        <taxon>Dikarya</taxon>
        <taxon>Ascomycota</taxon>
        <taxon>Pezizomycotina</taxon>
        <taxon>Sordariomycetes</taxon>
        <taxon>Sordariomycetidae</taxon>
        <taxon>Diaporthales</taxon>
        <taxon>Diaporthaceae</taxon>
        <taxon>Diaporthe</taxon>
        <taxon>Diaporthe eres species complex</taxon>
    </lineage>
</organism>